<keyword evidence="2" id="KW-1185">Reference proteome</keyword>
<evidence type="ECO:0000313" key="1">
    <source>
        <dbReference type="EMBL" id="RAK86720.1"/>
    </source>
</evidence>
<protein>
    <submittedName>
        <fullName evidence="1">Uncharacterized protein</fullName>
    </submittedName>
</protein>
<accession>A0ACD1I862</accession>
<reference evidence="1" key="1">
    <citation type="submission" date="2018-02" db="EMBL/GenBank/DDBJ databases">
        <title>The genomes of Aspergillus section Nigri reveals drivers in fungal speciation.</title>
        <authorList>
            <consortium name="DOE Joint Genome Institute"/>
            <person name="Vesth T.C."/>
            <person name="Nybo J."/>
            <person name="Theobald S."/>
            <person name="Brandl J."/>
            <person name="Frisvad J.C."/>
            <person name="Nielsen K.F."/>
            <person name="Lyhne E.K."/>
            <person name="Kogle M.E."/>
            <person name="Kuo A."/>
            <person name="Riley R."/>
            <person name="Clum A."/>
            <person name="Nolan M."/>
            <person name="Lipzen A."/>
            <person name="Salamov A."/>
            <person name="Henrissat B."/>
            <person name="Wiebenga A."/>
            <person name="De vries R.P."/>
            <person name="Grigoriev I.V."/>
            <person name="Mortensen U.H."/>
            <person name="Andersen M.R."/>
            <person name="Baker S.E."/>
        </authorList>
    </citation>
    <scope>NUCLEOTIDE SEQUENCE</scope>
    <source>
        <strain evidence="1">CBS 115574</strain>
    </source>
</reference>
<proteinExistence type="predicted"/>
<sequence>MAMYNMLSVESFLSRDRHKDEGNAFLVPFSNHDISEESAYEFDAPDAEYIHDSVTEKRRHAVYYHRPPVWCPSRQSRTSSFSGSTSSWGTKETCSDQAADDSEMPEDAYSCIADGCDATAALTDGLSGTEINQSQSDQETIILATDMATIGYREEIHSVRLANLRETLSEPGAIAELRLDEKQSIHEGSLVICVDPAYTLSDHDKPRSDEFDLVSGHIFVVCRLYSDLWALCASASPSQPETVSGETISTEPMRLAFLPLCAVTLAANFSAFNQRCINYAHDKSDEPRYPGNGLPVMPPPRTSSLSDGKQIFRGNRRHIAFPEVVYDTFHRVPFEHRNPDFVPADSSLENVLSNLTDRGSRRLQRLGNRMSIRKLWSESKRPALGDTENQLSPSSGYLGGPTELGAIQHHSGLHRRGSLRSQRLSFIRAAR</sequence>
<organism evidence="1 2">
    <name type="scientific">Aspergillus costaricaensis CBS 115574</name>
    <dbReference type="NCBI Taxonomy" id="1448317"/>
    <lineage>
        <taxon>Eukaryota</taxon>
        <taxon>Fungi</taxon>
        <taxon>Dikarya</taxon>
        <taxon>Ascomycota</taxon>
        <taxon>Pezizomycotina</taxon>
        <taxon>Eurotiomycetes</taxon>
        <taxon>Eurotiomycetidae</taxon>
        <taxon>Eurotiales</taxon>
        <taxon>Aspergillaceae</taxon>
        <taxon>Aspergillus</taxon>
        <taxon>Aspergillus subgen. Circumdati</taxon>
    </lineage>
</organism>
<evidence type="ECO:0000313" key="2">
    <source>
        <dbReference type="Proteomes" id="UP000249748"/>
    </source>
</evidence>
<gene>
    <name evidence="1" type="ORF">BO79DRAFT_270276</name>
</gene>
<dbReference type="Proteomes" id="UP000249748">
    <property type="component" value="Unassembled WGS sequence"/>
</dbReference>
<name>A0ACD1I862_9EURO</name>
<dbReference type="EMBL" id="KZ824558">
    <property type="protein sequence ID" value="RAK86720.1"/>
    <property type="molecule type" value="Genomic_DNA"/>
</dbReference>